<dbReference type="InterPro" id="IPR023393">
    <property type="entry name" value="START-like_dom_sf"/>
</dbReference>
<evidence type="ECO:0000259" key="1">
    <source>
        <dbReference type="Pfam" id="PF03364"/>
    </source>
</evidence>
<dbReference type="Proteomes" id="UP000252698">
    <property type="component" value="Chromosome"/>
</dbReference>
<evidence type="ECO:0000313" key="3">
    <source>
        <dbReference type="Proteomes" id="UP000252698"/>
    </source>
</evidence>
<sequence>MSRLEEQVNVAVPAQEVWAQLHRIDEYPMFMEGVKSAAAHGSSRAHLDVRIGDDEQAFETRIADRGKGQVMDWTVDSPELKAAFAVNPLDDKHTQLQVRLEYDPDTVRATFGGPKGFAQVHAIEDTVRTDLEKFKDLLESRH</sequence>
<protein>
    <submittedName>
        <fullName evidence="2">Cyclase</fullName>
    </submittedName>
</protein>
<dbReference type="SUPFAM" id="SSF55961">
    <property type="entry name" value="Bet v1-like"/>
    <property type="match status" value="1"/>
</dbReference>
<dbReference type="Gene3D" id="3.30.530.20">
    <property type="match status" value="1"/>
</dbReference>
<dbReference type="RefSeq" id="WP_114248858.1">
    <property type="nucleotide sequence ID" value="NZ_BMRN01000025.1"/>
</dbReference>
<dbReference type="InterPro" id="IPR005031">
    <property type="entry name" value="COQ10_START"/>
</dbReference>
<gene>
    <name evidence="2" type="ORF">C5746_06455</name>
</gene>
<organism evidence="2 3">
    <name type="scientific">Streptomyces atratus</name>
    <dbReference type="NCBI Taxonomy" id="1893"/>
    <lineage>
        <taxon>Bacteria</taxon>
        <taxon>Bacillati</taxon>
        <taxon>Actinomycetota</taxon>
        <taxon>Actinomycetes</taxon>
        <taxon>Kitasatosporales</taxon>
        <taxon>Streptomycetaceae</taxon>
        <taxon>Streptomyces</taxon>
    </lineage>
</organism>
<dbReference type="KEGG" id="sata:C5746_06455"/>
<dbReference type="Pfam" id="PF03364">
    <property type="entry name" value="Polyketide_cyc"/>
    <property type="match status" value="1"/>
</dbReference>
<proteinExistence type="predicted"/>
<feature type="domain" description="Coenzyme Q-binding protein COQ10 START" evidence="1">
    <location>
        <begin position="10"/>
        <end position="116"/>
    </location>
</feature>
<dbReference type="AlphaFoldDB" id="A0A2Z5JQ86"/>
<dbReference type="GeneID" id="95518150"/>
<name>A0A2Z5JQ86_STRAR</name>
<accession>A0A2Z5JQ86</accession>
<dbReference type="EMBL" id="CP027306">
    <property type="protein sequence ID" value="AXE82631.1"/>
    <property type="molecule type" value="Genomic_DNA"/>
</dbReference>
<evidence type="ECO:0000313" key="2">
    <source>
        <dbReference type="EMBL" id="AXE82631.1"/>
    </source>
</evidence>
<reference evidence="2 3" key="1">
    <citation type="journal article" date="2018" name="Front. Microbiol.">
        <title>Genome Sequencing of Streptomyces atratus SCSIOZH16 and Activation Production of Nocardamine via Metabolic Engineering.</title>
        <authorList>
            <person name="Li Y."/>
            <person name="Zhang C."/>
            <person name="Liu C."/>
            <person name="Ju J."/>
            <person name="Ma J."/>
        </authorList>
    </citation>
    <scope>NUCLEOTIDE SEQUENCE [LARGE SCALE GENOMIC DNA]</scope>
    <source>
        <strain evidence="2 3">SCSIO_ZH16</strain>
    </source>
</reference>